<organism evidence="1 2">
    <name type="scientific">Coprococcus comes</name>
    <dbReference type="NCBI Taxonomy" id="410072"/>
    <lineage>
        <taxon>Bacteria</taxon>
        <taxon>Bacillati</taxon>
        <taxon>Bacillota</taxon>
        <taxon>Clostridia</taxon>
        <taxon>Lachnospirales</taxon>
        <taxon>Lachnospiraceae</taxon>
        <taxon>Coprococcus</taxon>
    </lineage>
</organism>
<accession>A0A174HH42</accession>
<gene>
    <name evidence="1" type="ORF">ERS852481_02747</name>
</gene>
<dbReference type="Proteomes" id="UP000095362">
    <property type="component" value="Unassembled WGS sequence"/>
</dbReference>
<proteinExistence type="predicted"/>
<dbReference type="PANTHER" id="PTHR33408:SF2">
    <property type="entry name" value="TRANSPOSASE DDE DOMAIN-CONTAINING PROTEIN"/>
    <property type="match status" value="1"/>
</dbReference>
<evidence type="ECO:0000313" key="1">
    <source>
        <dbReference type="EMBL" id="CUO73551.1"/>
    </source>
</evidence>
<reference evidence="1 2" key="1">
    <citation type="submission" date="2015-09" db="EMBL/GenBank/DDBJ databases">
        <authorList>
            <consortium name="Pathogen Informatics"/>
        </authorList>
    </citation>
    <scope>NUCLEOTIDE SEQUENCE [LARGE SCALE GENOMIC DNA]</scope>
    <source>
        <strain evidence="1 2">2789STDY5834866</strain>
    </source>
</reference>
<protein>
    <submittedName>
        <fullName evidence="1">Uncharacterized protein</fullName>
    </submittedName>
</protein>
<name>A0A174HH42_9FIRM</name>
<dbReference type="InterPro" id="IPR025668">
    <property type="entry name" value="Tnp_DDE_dom"/>
</dbReference>
<dbReference type="PANTHER" id="PTHR33408">
    <property type="entry name" value="TRANSPOSASE"/>
    <property type="match status" value="1"/>
</dbReference>
<dbReference type="Pfam" id="PF13751">
    <property type="entry name" value="DDE_Tnp_1_6"/>
    <property type="match status" value="1"/>
</dbReference>
<dbReference type="EMBL" id="CYZK01000024">
    <property type="protein sequence ID" value="CUO73551.1"/>
    <property type="molecule type" value="Genomic_DNA"/>
</dbReference>
<sequence>MRCPNDKAFHFLYRKNVRGNQYGRKEELYEYEDCSGCPYAEKCKKTDKNRTVRINQELTSMHQEVIENLESIHGALLRMNRSIQAEGTFGIMKNDRWYKRIVRRGIHSVKLEVLLVAIGHNLYKYQKKKMRNRTAA</sequence>
<dbReference type="AlphaFoldDB" id="A0A174HH42"/>
<dbReference type="PaxDb" id="410072-ERS852525_03154"/>
<evidence type="ECO:0000313" key="2">
    <source>
        <dbReference type="Proteomes" id="UP000095362"/>
    </source>
</evidence>